<reference evidence="1" key="1">
    <citation type="submission" date="2018-02" db="EMBL/GenBank/DDBJ databases">
        <title>Rhizophora mucronata_Transcriptome.</title>
        <authorList>
            <person name="Meera S.P."/>
            <person name="Sreeshan A."/>
            <person name="Augustine A."/>
        </authorList>
    </citation>
    <scope>NUCLEOTIDE SEQUENCE</scope>
    <source>
        <tissue evidence="1">Leaf</tissue>
    </source>
</reference>
<accession>A0A2P2MAQ8</accession>
<evidence type="ECO:0000313" key="1">
    <source>
        <dbReference type="EMBL" id="MBX27293.1"/>
    </source>
</evidence>
<dbReference type="AlphaFoldDB" id="A0A2P2MAQ8"/>
<sequence>MRHIMPDPFRLHIHVLPQSAIQHES</sequence>
<protein>
    <submittedName>
        <fullName evidence="1">Uncharacterized protein</fullName>
    </submittedName>
</protein>
<name>A0A2P2MAQ8_RHIMU</name>
<organism evidence="1">
    <name type="scientific">Rhizophora mucronata</name>
    <name type="common">Asiatic mangrove</name>
    <dbReference type="NCBI Taxonomy" id="61149"/>
    <lineage>
        <taxon>Eukaryota</taxon>
        <taxon>Viridiplantae</taxon>
        <taxon>Streptophyta</taxon>
        <taxon>Embryophyta</taxon>
        <taxon>Tracheophyta</taxon>
        <taxon>Spermatophyta</taxon>
        <taxon>Magnoliopsida</taxon>
        <taxon>eudicotyledons</taxon>
        <taxon>Gunneridae</taxon>
        <taxon>Pentapetalae</taxon>
        <taxon>rosids</taxon>
        <taxon>fabids</taxon>
        <taxon>Malpighiales</taxon>
        <taxon>Rhizophoraceae</taxon>
        <taxon>Rhizophora</taxon>
    </lineage>
</organism>
<dbReference type="EMBL" id="GGEC01046809">
    <property type="protein sequence ID" value="MBX27293.1"/>
    <property type="molecule type" value="Transcribed_RNA"/>
</dbReference>
<proteinExistence type="predicted"/>